<reference evidence="3 4" key="1">
    <citation type="submission" date="2017-12" db="EMBL/GenBank/DDBJ databases">
        <title>Phylogenetic diversity of female urinary microbiome.</title>
        <authorList>
            <person name="Thomas-White K."/>
            <person name="Wolfe A.J."/>
        </authorList>
    </citation>
    <scope>NUCLEOTIDE SEQUENCE [LARGE SCALE GENOMIC DNA]</scope>
    <source>
        <strain evidence="3 4">UMB0099</strain>
    </source>
</reference>
<dbReference type="Gene3D" id="3.90.1530.10">
    <property type="entry name" value="Conserved hypothetical protein from pyrococcus furiosus pfu- 392566-001, ParB domain"/>
    <property type="match status" value="1"/>
</dbReference>
<feature type="domain" description="ParB-like N-terminal" evidence="2">
    <location>
        <begin position="2"/>
        <end position="44"/>
    </location>
</feature>
<dbReference type="EMBL" id="PKKC01000001">
    <property type="protein sequence ID" value="PKZ91073.1"/>
    <property type="molecule type" value="Genomic_DNA"/>
</dbReference>
<evidence type="ECO:0000313" key="3">
    <source>
        <dbReference type="EMBL" id="PKZ91073.1"/>
    </source>
</evidence>
<accession>A0AB36X3W0</accession>
<dbReference type="AlphaFoldDB" id="A0AB36X3W0"/>
<dbReference type="Pfam" id="PF02195">
    <property type="entry name" value="ParB_N"/>
    <property type="match status" value="1"/>
</dbReference>
<name>A0AB36X3W0_LACGS</name>
<proteinExistence type="predicted"/>
<keyword evidence="3" id="KW-0808">Transferase</keyword>
<dbReference type="SUPFAM" id="SSF110849">
    <property type="entry name" value="ParB/Sulfiredoxin"/>
    <property type="match status" value="1"/>
</dbReference>
<dbReference type="GO" id="GO:0008168">
    <property type="term" value="F:methyltransferase activity"/>
    <property type="evidence" value="ECO:0007669"/>
    <property type="project" value="UniProtKB-KW"/>
</dbReference>
<protein>
    <submittedName>
        <fullName evidence="3">Adenine methyltransferase</fullName>
    </submittedName>
</protein>
<comment type="caution">
    <text evidence="3">The sequence shown here is derived from an EMBL/GenBank/DDBJ whole genome shotgun (WGS) entry which is preliminary data.</text>
</comment>
<evidence type="ECO:0000259" key="2">
    <source>
        <dbReference type="Pfam" id="PF02195"/>
    </source>
</evidence>
<feature type="compositionally biased region" description="Basic and acidic residues" evidence="1">
    <location>
        <begin position="1"/>
        <end position="13"/>
    </location>
</feature>
<gene>
    <name evidence="3" type="ORF">CYJ86_00920</name>
</gene>
<evidence type="ECO:0000313" key="4">
    <source>
        <dbReference type="Proteomes" id="UP000234740"/>
    </source>
</evidence>
<organism evidence="3 4">
    <name type="scientific">Lactobacillus gasseri</name>
    <dbReference type="NCBI Taxonomy" id="1596"/>
    <lineage>
        <taxon>Bacteria</taxon>
        <taxon>Bacillati</taxon>
        <taxon>Bacillota</taxon>
        <taxon>Bacilli</taxon>
        <taxon>Lactobacillales</taxon>
        <taxon>Lactobacillaceae</taxon>
        <taxon>Lactobacillus</taxon>
    </lineage>
</organism>
<sequence length="47" mass="5217">MKVETVSIDKIKPYENNPRNNDDAVDAVANSIKEFGWQQPIVVDNGG</sequence>
<dbReference type="InterPro" id="IPR036086">
    <property type="entry name" value="ParB/Sulfiredoxin_sf"/>
</dbReference>
<evidence type="ECO:0000256" key="1">
    <source>
        <dbReference type="SAM" id="MobiDB-lite"/>
    </source>
</evidence>
<feature type="region of interest" description="Disordered" evidence="1">
    <location>
        <begin position="1"/>
        <end position="23"/>
    </location>
</feature>
<keyword evidence="3" id="KW-0489">Methyltransferase</keyword>
<dbReference type="GO" id="GO:0032259">
    <property type="term" value="P:methylation"/>
    <property type="evidence" value="ECO:0007669"/>
    <property type="project" value="UniProtKB-KW"/>
</dbReference>
<dbReference type="InterPro" id="IPR003115">
    <property type="entry name" value="ParB_N"/>
</dbReference>
<dbReference type="Proteomes" id="UP000234740">
    <property type="component" value="Unassembled WGS sequence"/>
</dbReference>